<evidence type="ECO:0000259" key="2">
    <source>
        <dbReference type="SMART" id="SM00256"/>
    </source>
</evidence>
<evidence type="ECO:0000256" key="1">
    <source>
        <dbReference type="SAM" id="MobiDB-lite"/>
    </source>
</evidence>
<dbReference type="InterPro" id="IPR001810">
    <property type="entry name" value="F-box_dom"/>
</dbReference>
<reference evidence="3" key="1">
    <citation type="submission" date="2023-07" db="EMBL/GenBank/DDBJ databases">
        <title>A chromosome-level genome assembly of Lolium multiflorum.</title>
        <authorList>
            <person name="Chen Y."/>
            <person name="Copetti D."/>
            <person name="Kolliker R."/>
            <person name="Studer B."/>
        </authorList>
    </citation>
    <scope>NUCLEOTIDE SEQUENCE</scope>
    <source>
        <strain evidence="3">02402/16</strain>
        <tissue evidence="3">Leaf</tissue>
    </source>
</reference>
<comment type="caution">
    <text evidence="3">The sequence shown here is derived from an EMBL/GenBank/DDBJ whole genome shotgun (WGS) entry which is preliminary data.</text>
</comment>
<dbReference type="Gene3D" id="1.20.1280.50">
    <property type="match status" value="1"/>
</dbReference>
<feature type="region of interest" description="Disordered" evidence="1">
    <location>
        <begin position="1"/>
        <end position="21"/>
    </location>
</feature>
<dbReference type="InterPro" id="IPR036047">
    <property type="entry name" value="F-box-like_dom_sf"/>
</dbReference>
<feature type="domain" description="F-box" evidence="2">
    <location>
        <begin position="24"/>
        <end position="65"/>
    </location>
</feature>
<proteinExistence type="predicted"/>
<protein>
    <recommendedName>
        <fullName evidence="2">F-box domain-containing protein</fullName>
    </recommendedName>
</protein>
<dbReference type="EMBL" id="JAUUTY010000004">
    <property type="protein sequence ID" value="KAK1644640.1"/>
    <property type="molecule type" value="Genomic_DNA"/>
</dbReference>
<keyword evidence="4" id="KW-1185">Reference proteome</keyword>
<dbReference type="PANTHER" id="PTHR33207">
    <property type="entry name" value="F-BOX DOMAIN CONTAINING PROTEIN-RELATED"/>
    <property type="match status" value="1"/>
</dbReference>
<dbReference type="SMART" id="SM00256">
    <property type="entry name" value="FBOX"/>
    <property type="match status" value="1"/>
</dbReference>
<evidence type="ECO:0000313" key="4">
    <source>
        <dbReference type="Proteomes" id="UP001231189"/>
    </source>
</evidence>
<dbReference type="SUPFAM" id="SSF81383">
    <property type="entry name" value="F-box domain"/>
    <property type="match status" value="1"/>
</dbReference>
<organism evidence="3 4">
    <name type="scientific">Lolium multiflorum</name>
    <name type="common">Italian ryegrass</name>
    <name type="synonym">Lolium perenne subsp. multiflorum</name>
    <dbReference type="NCBI Taxonomy" id="4521"/>
    <lineage>
        <taxon>Eukaryota</taxon>
        <taxon>Viridiplantae</taxon>
        <taxon>Streptophyta</taxon>
        <taxon>Embryophyta</taxon>
        <taxon>Tracheophyta</taxon>
        <taxon>Spermatophyta</taxon>
        <taxon>Magnoliopsida</taxon>
        <taxon>Liliopsida</taxon>
        <taxon>Poales</taxon>
        <taxon>Poaceae</taxon>
        <taxon>BOP clade</taxon>
        <taxon>Pooideae</taxon>
        <taxon>Poodae</taxon>
        <taxon>Poeae</taxon>
        <taxon>Poeae Chloroplast Group 2 (Poeae type)</taxon>
        <taxon>Loliodinae</taxon>
        <taxon>Loliinae</taxon>
        <taxon>Lolium</taxon>
    </lineage>
</organism>
<dbReference type="AlphaFoldDB" id="A0AAD8S599"/>
<feature type="region of interest" description="Disordered" evidence="1">
    <location>
        <begin position="454"/>
        <end position="480"/>
    </location>
</feature>
<dbReference type="Pfam" id="PF12937">
    <property type="entry name" value="F-box-like"/>
    <property type="match status" value="1"/>
</dbReference>
<sequence>MGHSRPRWKNAQRKSGQEDKGDAIPDELLGLVFLRLTSPLDLVRAAFACRSWRKVIAAEDFRVLSARHGAPSSIVAGHYHISFSHCHYRPSGLLPHFVPSSSSCWAGVAANNLALDFLPRAPNGDLSLELADSRGGLLLLADFDHTEHGKPFEQPSRLVVCDPLAGQYVTVPPPPAVSHTTFVSLFLGAALHGEDAAARISLSNYRVTCLIYHDGICKTCVFSPGPGGHAWTSSGAIVPLHATHTGRSDILFVGCNARFFQWYVFGGLGNFILALDRESGELSRFERARDEDWLHTVPIEMLGGPSRVLNWYCIRMGEGHHIACGSCLRNLPSLVCPNCDGIYEEDEDLSRFASLFKVDCSNDGCDMSGDLLEYFQHEATNPSNEIFSELDEINAWFLFCPEASRTPESPEGGPVAQMTWWRGQGWAAPPYGVGASTLMRRLFAYIKPLHRKPLRRKPRDEKSSSRRHREAKILGTGVSVPHPGAGKCPEGFSIDTAAISTAIFITAAAPMRRE</sequence>
<evidence type="ECO:0000313" key="3">
    <source>
        <dbReference type="EMBL" id="KAK1644640.1"/>
    </source>
</evidence>
<dbReference type="Proteomes" id="UP001231189">
    <property type="component" value="Unassembled WGS sequence"/>
</dbReference>
<gene>
    <name evidence="3" type="ORF">QYE76_062445</name>
</gene>
<accession>A0AAD8S599</accession>
<feature type="compositionally biased region" description="Basic residues" evidence="1">
    <location>
        <begin position="1"/>
        <end position="12"/>
    </location>
</feature>
<name>A0AAD8S599_LOLMU</name>